<dbReference type="HOGENOM" id="CLU_3080171_0_0_11"/>
<name>E3IVU4_PSEI1</name>
<dbReference type="KEGG" id="fri:FraEuI1c_5762"/>
<keyword evidence="1" id="KW-0472">Membrane</keyword>
<evidence type="ECO:0000256" key="1">
    <source>
        <dbReference type="SAM" id="Phobius"/>
    </source>
</evidence>
<dbReference type="Proteomes" id="UP000002484">
    <property type="component" value="Chromosome"/>
</dbReference>
<protein>
    <submittedName>
        <fullName evidence="2">Uncharacterized protein</fullName>
    </submittedName>
</protein>
<gene>
    <name evidence="2" type="ordered locus">FraEuI1c_5762</name>
</gene>
<keyword evidence="3" id="KW-1185">Reference proteome</keyword>
<dbReference type="AlphaFoldDB" id="E3IVU4"/>
<keyword evidence="1" id="KW-0812">Transmembrane</keyword>
<feature type="transmembrane region" description="Helical" evidence="1">
    <location>
        <begin position="6"/>
        <end position="28"/>
    </location>
</feature>
<sequence>MVIGAVVIFALLMLIPPLIVFPPIVYYYRKCAPLRAQAELDRTRRARELARR</sequence>
<evidence type="ECO:0000313" key="3">
    <source>
        <dbReference type="Proteomes" id="UP000002484"/>
    </source>
</evidence>
<dbReference type="EMBL" id="CP002299">
    <property type="protein sequence ID" value="ADP83746.1"/>
    <property type="molecule type" value="Genomic_DNA"/>
</dbReference>
<accession>E3IVU4</accession>
<organism evidence="2 3">
    <name type="scientific">Pseudofrankia inefficax (strain DSM 45817 / CECT 9037 / DDB 130130 / EuI1c)</name>
    <name type="common">Frankia inefficax</name>
    <dbReference type="NCBI Taxonomy" id="298654"/>
    <lineage>
        <taxon>Bacteria</taxon>
        <taxon>Bacillati</taxon>
        <taxon>Actinomycetota</taxon>
        <taxon>Actinomycetes</taxon>
        <taxon>Frankiales</taxon>
        <taxon>Frankiaceae</taxon>
        <taxon>Pseudofrankia</taxon>
    </lineage>
</organism>
<evidence type="ECO:0000313" key="2">
    <source>
        <dbReference type="EMBL" id="ADP83746.1"/>
    </source>
</evidence>
<reference evidence="2 3" key="1">
    <citation type="submission" date="2010-10" db="EMBL/GenBank/DDBJ databases">
        <title>Complete sequence of Frankia sp. EuI1c.</title>
        <authorList>
            <consortium name="US DOE Joint Genome Institute"/>
            <person name="Lucas S."/>
            <person name="Copeland A."/>
            <person name="Lapidus A."/>
            <person name="Cheng J.-F."/>
            <person name="Bruce D."/>
            <person name="Goodwin L."/>
            <person name="Pitluck S."/>
            <person name="Chertkov O."/>
            <person name="Detter J.C."/>
            <person name="Han C."/>
            <person name="Tapia R."/>
            <person name="Land M."/>
            <person name="Hauser L."/>
            <person name="Jeffries C."/>
            <person name="Kyrpides N."/>
            <person name="Ivanova N."/>
            <person name="Mikhailova N."/>
            <person name="Beauchemin N."/>
            <person name="Sen A."/>
            <person name="Sur S.A."/>
            <person name="Gtari M."/>
            <person name="Wall L."/>
            <person name="Tisa L."/>
            <person name="Woyke T."/>
        </authorList>
    </citation>
    <scope>NUCLEOTIDE SEQUENCE [LARGE SCALE GENOMIC DNA]</scope>
    <source>
        <strain evidence="3">DSM 45817 / CECT 9037 / EuI1c</strain>
    </source>
</reference>
<keyword evidence="1" id="KW-1133">Transmembrane helix</keyword>
<dbReference type="InParanoid" id="E3IVU4"/>
<proteinExistence type="predicted"/>
<dbReference type="RefSeq" id="WP_013426864.1">
    <property type="nucleotide sequence ID" value="NC_014666.1"/>
</dbReference>